<reference evidence="2 3" key="1">
    <citation type="submission" date="2016-11" db="EMBL/GenBank/DDBJ databases">
        <authorList>
            <person name="Jaros S."/>
            <person name="Januszkiewicz K."/>
            <person name="Wedrychowicz H."/>
        </authorList>
    </citation>
    <scope>NUCLEOTIDE SEQUENCE [LARGE SCALE GENOMIC DNA]</scope>
    <source>
        <strain evidence="2 3">DSM 24787</strain>
    </source>
</reference>
<dbReference type="OrthoDB" id="952272at2"/>
<accession>A0A1N6EPN6</accession>
<sequence>MQKIVLLIMLVSLTIQLKAQVPPKDTVPPGSSILAFYEGRTACRELLQALNMPDREECAKRKIWMVLYVDKVTKLPSTYKAGGLGIRSGTGKWSIEKGIPGHPEAIVYRLDMGEVSLFLLKGDEQVLFILDKQKMFLVGNEKYSYTLNRNRAKG</sequence>
<dbReference type="EMBL" id="FSRA01000001">
    <property type="protein sequence ID" value="SIN85052.1"/>
    <property type="molecule type" value="Genomic_DNA"/>
</dbReference>
<name>A0A1N6EPN6_9BACT</name>
<feature type="signal peptide" evidence="1">
    <location>
        <begin position="1"/>
        <end position="19"/>
    </location>
</feature>
<dbReference type="RefSeq" id="WP_074238873.1">
    <property type="nucleotide sequence ID" value="NZ_FSRA01000001.1"/>
</dbReference>
<keyword evidence="3" id="KW-1185">Reference proteome</keyword>
<evidence type="ECO:0000256" key="1">
    <source>
        <dbReference type="SAM" id="SignalP"/>
    </source>
</evidence>
<organism evidence="2 3">
    <name type="scientific">Chitinophaga niabensis</name>
    <dbReference type="NCBI Taxonomy" id="536979"/>
    <lineage>
        <taxon>Bacteria</taxon>
        <taxon>Pseudomonadati</taxon>
        <taxon>Bacteroidota</taxon>
        <taxon>Chitinophagia</taxon>
        <taxon>Chitinophagales</taxon>
        <taxon>Chitinophagaceae</taxon>
        <taxon>Chitinophaga</taxon>
    </lineage>
</organism>
<dbReference type="STRING" id="536979.SAMN04488055_1753"/>
<protein>
    <recommendedName>
        <fullName evidence="4">NlpE N-terminal domain-containing protein</fullName>
    </recommendedName>
</protein>
<dbReference type="Proteomes" id="UP000185003">
    <property type="component" value="Unassembled WGS sequence"/>
</dbReference>
<keyword evidence="1" id="KW-0732">Signal</keyword>
<dbReference type="AlphaFoldDB" id="A0A1N6EPN6"/>
<evidence type="ECO:0000313" key="2">
    <source>
        <dbReference type="EMBL" id="SIN85052.1"/>
    </source>
</evidence>
<feature type="chain" id="PRO_5009935716" description="NlpE N-terminal domain-containing protein" evidence="1">
    <location>
        <begin position="20"/>
        <end position="154"/>
    </location>
</feature>
<proteinExistence type="predicted"/>
<evidence type="ECO:0000313" key="3">
    <source>
        <dbReference type="Proteomes" id="UP000185003"/>
    </source>
</evidence>
<gene>
    <name evidence="2" type="ORF">SAMN04488055_1753</name>
</gene>
<evidence type="ECO:0008006" key="4">
    <source>
        <dbReference type="Google" id="ProtNLM"/>
    </source>
</evidence>